<dbReference type="EMBL" id="JACHIG010000003">
    <property type="protein sequence ID" value="MBB5032264.1"/>
    <property type="molecule type" value="Genomic_DNA"/>
</dbReference>
<dbReference type="CDD" id="cd07205">
    <property type="entry name" value="Pat_PNPLA6_PNPLA7_NTE1_like"/>
    <property type="match status" value="1"/>
</dbReference>
<dbReference type="GO" id="GO:0016787">
    <property type="term" value="F:hydrolase activity"/>
    <property type="evidence" value="ECO:0007669"/>
    <property type="project" value="UniProtKB-UniRule"/>
</dbReference>
<dbReference type="InterPro" id="IPR016035">
    <property type="entry name" value="Acyl_Trfase/lysoPLipase"/>
</dbReference>
<keyword evidence="8" id="KW-1185">Reference proteome</keyword>
<comment type="caution">
    <text evidence="4">Lacks conserved residue(s) required for the propagation of feature annotation.</text>
</comment>
<protein>
    <submittedName>
        <fullName evidence="7">NTE family protein</fullName>
    </submittedName>
</protein>
<dbReference type="Proteomes" id="UP000590740">
    <property type="component" value="Unassembled WGS sequence"/>
</dbReference>
<feature type="short sequence motif" description="DGA/G" evidence="4">
    <location>
        <begin position="183"/>
        <end position="185"/>
    </location>
</feature>
<feature type="active site" description="Proton acceptor" evidence="4">
    <location>
        <position position="183"/>
    </location>
</feature>
<dbReference type="PANTHER" id="PTHR14226:SF29">
    <property type="entry name" value="NEUROPATHY TARGET ESTERASE SWS"/>
    <property type="match status" value="1"/>
</dbReference>
<feature type="short sequence motif" description="GXSXG" evidence="4">
    <location>
        <begin position="64"/>
        <end position="68"/>
    </location>
</feature>
<gene>
    <name evidence="7" type="ORF">HNQ65_001841</name>
</gene>
<reference evidence="7 8" key="1">
    <citation type="submission" date="2020-08" db="EMBL/GenBank/DDBJ databases">
        <title>Genomic Encyclopedia of Type Strains, Phase IV (KMG-IV): sequencing the most valuable type-strain genomes for metagenomic binning, comparative biology and taxonomic classification.</title>
        <authorList>
            <person name="Goeker M."/>
        </authorList>
    </citation>
    <scope>NUCLEOTIDE SEQUENCE [LARGE SCALE GENOMIC DNA]</scope>
    <source>
        <strain evidence="7 8">DSM 12252</strain>
    </source>
</reference>
<dbReference type="InterPro" id="IPR002641">
    <property type="entry name" value="PNPLA_dom"/>
</dbReference>
<evidence type="ECO:0000256" key="2">
    <source>
        <dbReference type="ARBA" id="ARBA00022963"/>
    </source>
</evidence>
<evidence type="ECO:0000256" key="5">
    <source>
        <dbReference type="SAM" id="MobiDB-lite"/>
    </source>
</evidence>
<dbReference type="RefSeq" id="WP_184339197.1">
    <property type="nucleotide sequence ID" value="NZ_JACHIG010000003.1"/>
</dbReference>
<evidence type="ECO:0000256" key="4">
    <source>
        <dbReference type="PROSITE-ProRule" id="PRU01161"/>
    </source>
</evidence>
<dbReference type="AlphaFoldDB" id="A0A7W7Y9W2"/>
<dbReference type="PANTHER" id="PTHR14226">
    <property type="entry name" value="NEUROPATHY TARGET ESTERASE/SWISS CHEESE D.MELANOGASTER"/>
    <property type="match status" value="1"/>
</dbReference>
<evidence type="ECO:0000313" key="8">
    <source>
        <dbReference type="Proteomes" id="UP000590740"/>
    </source>
</evidence>
<keyword evidence="2 4" id="KW-0442">Lipid degradation</keyword>
<dbReference type="Pfam" id="PF01734">
    <property type="entry name" value="Patatin"/>
    <property type="match status" value="1"/>
</dbReference>
<evidence type="ECO:0000313" key="7">
    <source>
        <dbReference type="EMBL" id="MBB5032264.1"/>
    </source>
</evidence>
<keyword evidence="1 4" id="KW-0378">Hydrolase</keyword>
<dbReference type="InterPro" id="IPR050301">
    <property type="entry name" value="NTE"/>
</dbReference>
<evidence type="ECO:0000259" key="6">
    <source>
        <dbReference type="PROSITE" id="PS51635"/>
    </source>
</evidence>
<keyword evidence="3 4" id="KW-0443">Lipid metabolism</keyword>
<sequence length="346" mass="37807">MNTQLQLPFRGWSRAEESSKHGSGGGKTPRIGLVLSSGGARGLAHAGVIQVLEEEGIPIAAIAGCSMGSYVGALWAAGLNGRQLEERAREIKDRATLRSLMDYIIPPSEGLIRGDKLRRHLERDLGDKTFSDLDRPFIVIATDLDRLSPHVFDSGVVSHAVHASSAIPAICAPVKLNGRRYTDGGASEPLPVTLLKKRFQLDAVIAVNVMPPPGEDEARSEQALMVDDKSTFHVLSRVFHTFWHKVNLLAYGNVLDTFRRALMAAQLHLIAKEEAAADVVIHPRFAASTWHDFEHFEQYLKAGRGAATAALPAIRELLQNTPTNLNLETISHEIAPSHTRMEYLAA</sequence>
<evidence type="ECO:0000256" key="1">
    <source>
        <dbReference type="ARBA" id="ARBA00022801"/>
    </source>
</evidence>
<comment type="caution">
    <text evidence="7">The sequence shown here is derived from an EMBL/GenBank/DDBJ whole genome shotgun (WGS) entry which is preliminary data.</text>
</comment>
<name>A0A7W7Y9W2_9BACT</name>
<organism evidence="7 8">
    <name type="scientific">Prosthecobacter vanneervenii</name>
    <dbReference type="NCBI Taxonomy" id="48466"/>
    <lineage>
        <taxon>Bacteria</taxon>
        <taxon>Pseudomonadati</taxon>
        <taxon>Verrucomicrobiota</taxon>
        <taxon>Verrucomicrobiia</taxon>
        <taxon>Verrucomicrobiales</taxon>
        <taxon>Verrucomicrobiaceae</taxon>
        <taxon>Prosthecobacter</taxon>
    </lineage>
</organism>
<dbReference type="PROSITE" id="PS51635">
    <property type="entry name" value="PNPLA"/>
    <property type="match status" value="1"/>
</dbReference>
<feature type="region of interest" description="Disordered" evidence="5">
    <location>
        <begin position="1"/>
        <end position="30"/>
    </location>
</feature>
<proteinExistence type="predicted"/>
<dbReference type="GO" id="GO:0016042">
    <property type="term" value="P:lipid catabolic process"/>
    <property type="evidence" value="ECO:0007669"/>
    <property type="project" value="UniProtKB-UniRule"/>
</dbReference>
<feature type="active site" description="Nucleophile" evidence="4">
    <location>
        <position position="66"/>
    </location>
</feature>
<dbReference type="Gene3D" id="3.40.1090.10">
    <property type="entry name" value="Cytosolic phospholipase A2 catalytic domain"/>
    <property type="match status" value="2"/>
</dbReference>
<feature type="domain" description="PNPLA" evidence="6">
    <location>
        <begin position="33"/>
        <end position="196"/>
    </location>
</feature>
<accession>A0A7W7Y9W2</accession>
<dbReference type="SUPFAM" id="SSF52151">
    <property type="entry name" value="FabD/lysophospholipase-like"/>
    <property type="match status" value="1"/>
</dbReference>
<evidence type="ECO:0000256" key="3">
    <source>
        <dbReference type="ARBA" id="ARBA00023098"/>
    </source>
</evidence>